<dbReference type="Gene3D" id="3.30.565.10">
    <property type="entry name" value="Histidine kinase-like ATPase, C-terminal domain"/>
    <property type="match status" value="1"/>
</dbReference>
<feature type="region of interest" description="Disordered" evidence="11">
    <location>
        <begin position="378"/>
        <end position="397"/>
    </location>
</feature>
<dbReference type="CDD" id="cd00075">
    <property type="entry name" value="HATPase"/>
    <property type="match status" value="1"/>
</dbReference>
<evidence type="ECO:0000313" key="16">
    <source>
        <dbReference type="Proteomes" id="UP000239990"/>
    </source>
</evidence>
<dbReference type="Pfam" id="PF08521">
    <property type="entry name" value="2CSK_N"/>
    <property type="match status" value="1"/>
</dbReference>
<feature type="domain" description="HAMP" evidence="14">
    <location>
        <begin position="188"/>
        <end position="239"/>
    </location>
</feature>
<feature type="domain" description="Histidine kinase" evidence="13">
    <location>
        <begin position="247"/>
        <end position="504"/>
    </location>
</feature>
<keyword evidence="4" id="KW-0597">Phosphoprotein</keyword>
<evidence type="ECO:0000259" key="13">
    <source>
        <dbReference type="PROSITE" id="PS50109"/>
    </source>
</evidence>
<evidence type="ECO:0000256" key="4">
    <source>
        <dbReference type="ARBA" id="ARBA00022553"/>
    </source>
</evidence>
<dbReference type="SUPFAM" id="SSF47384">
    <property type="entry name" value="Homodimeric domain of signal transducing histidine kinase"/>
    <property type="match status" value="1"/>
</dbReference>
<reference evidence="15 16" key="1">
    <citation type="submission" date="2018-02" db="EMBL/GenBank/DDBJ databases">
        <title>Draft Genome of Achromobacter spanius stain 6.</title>
        <authorList>
            <person name="Gunasekera T.S."/>
            <person name="Radwan O."/>
            <person name="Ruiz O.N."/>
        </authorList>
    </citation>
    <scope>NUCLEOTIDE SEQUENCE [LARGE SCALE GENOMIC DNA]</scope>
    <source>
        <strain evidence="15 16">6</strain>
    </source>
</reference>
<feature type="transmembrane region" description="Helical" evidence="12">
    <location>
        <begin position="12"/>
        <end position="31"/>
    </location>
</feature>
<dbReference type="InterPro" id="IPR013727">
    <property type="entry name" value="2CSK_N"/>
</dbReference>
<gene>
    <name evidence="15" type="ORF">C4E15_06995</name>
</gene>
<evidence type="ECO:0000256" key="5">
    <source>
        <dbReference type="ARBA" id="ARBA00022679"/>
    </source>
</evidence>
<dbReference type="InterPro" id="IPR050428">
    <property type="entry name" value="TCS_sensor_his_kinase"/>
</dbReference>
<dbReference type="InterPro" id="IPR005467">
    <property type="entry name" value="His_kinase_dom"/>
</dbReference>
<dbReference type="SUPFAM" id="SSF55874">
    <property type="entry name" value="ATPase domain of HSP90 chaperone/DNA topoisomerase II/histidine kinase"/>
    <property type="match status" value="1"/>
</dbReference>
<dbReference type="EMBL" id="PREU01000003">
    <property type="protein sequence ID" value="PPA76527.1"/>
    <property type="molecule type" value="Genomic_DNA"/>
</dbReference>
<evidence type="ECO:0000259" key="14">
    <source>
        <dbReference type="PROSITE" id="PS50885"/>
    </source>
</evidence>
<organism evidence="15 16">
    <name type="scientific">Achromobacter spanius</name>
    <dbReference type="NCBI Taxonomy" id="217203"/>
    <lineage>
        <taxon>Bacteria</taxon>
        <taxon>Pseudomonadati</taxon>
        <taxon>Pseudomonadota</taxon>
        <taxon>Betaproteobacteria</taxon>
        <taxon>Burkholderiales</taxon>
        <taxon>Alcaligenaceae</taxon>
        <taxon>Achromobacter</taxon>
    </lineage>
</organism>
<evidence type="ECO:0000256" key="11">
    <source>
        <dbReference type="SAM" id="MobiDB-lite"/>
    </source>
</evidence>
<evidence type="ECO:0000256" key="7">
    <source>
        <dbReference type="ARBA" id="ARBA00022777"/>
    </source>
</evidence>
<keyword evidence="5" id="KW-0808">Transferase</keyword>
<dbReference type="OrthoDB" id="8583694at2"/>
<dbReference type="PANTHER" id="PTHR45436:SF1">
    <property type="entry name" value="SENSOR PROTEIN QSEC"/>
    <property type="match status" value="1"/>
</dbReference>
<dbReference type="GO" id="GO:0000155">
    <property type="term" value="F:phosphorelay sensor kinase activity"/>
    <property type="evidence" value="ECO:0007669"/>
    <property type="project" value="InterPro"/>
</dbReference>
<dbReference type="CDD" id="cd00082">
    <property type="entry name" value="HisKA"/>
    <property type="match status" value="1"/>
</dbReference>
<name>A0A2S5GTW3_9BURK</name>
<keyword evidence="10 12" id="KW-0472">Membrane</keyword>
<dbReference type="PANTHER" id="PTHR45436">
    <property type="entry name" value="SENSOR HISTIDINE KINASE YKOH"/>
    <property type="match status" value="1"/>
</dbReference>
<dbReference type="RefSeq" id="WP_104142925.1">
    <property type="nucleotide sequence ID" value="NZ_PREU01000003.1"/>
</dbReference>
<evidence type="ECO:0000313" key="15">
    <source>
        <dbReference type="EMBL" id="PPA76527.1"/>
    </source>
</evidence>
<comment type="catalytic activity">
    <reaction evidence="1">
        <text>ATP + protein L-histidine = ADP + protein N-phospho-L-histidine.</text>
        <dbReference type="EC" id="2.7.13.3"/>
    </reaction>
</comment>
<protein>
    <recommendedName>
        <fullName evidence="3">histidine kinase</fullName>
        <ecNumber evidence="3">2.7.13.3</ecNumber>
    </recommendedName>
</protein>
<dbReference type="InterPro" id="IPR036097">
    <property type="entry name" value="HisK_dim/P_sf"/>
</dbReference>
<keyword evidence="8 12" id="KW-1133">Transmembrane helix</keyword>
<dbReference type="InterPro" id="IPR003660">
    <property type="entry name" value="HAMP_dom"/>
</dbReference>
<dbReference type="Gene3D" id="1.10.287.130">
    <property type="match status" value="1"/>
</dbReference>
<evidence type="ECO:0000256" key="6">
    <source>
        <dbReference type="ARBA" id="ARBA00022692"/>
    </source>
</evidence>
<evidence type="ECO:0000256" key="10">
    <source>
        <dbReference type="ARBA" id="ARBA00023136"/>
    </source>
</evidence>
<dbReference type="InterPro" id="IPR036890">
    <property type="entry name" value="HATPase_C_sf"/>
</dbReference>
<feature type="transmembrane region" description="Helical" evidence="12">
    <location>
        <begin position="164"/>
        <end position="187"/>
    </location>
</feature>
<dbReference type="SMART" id="SM00387">
    <property type="entry name" value="HATPase_c"/>
    <property type="match status" value="1"/>
</dbReference>
<keyword evidence="6 12" id="KW-0812">Transmembrane</keyword>
<evidence type="ECO:0000256" key="1">
    <source>
        <dbReference type="ARBA" id="ARBA00000085"/>
    </source>
</evidence>
<evidence type="ECO:0000256" key="3">
    <source>
        <dbReference type="ARBA" id="ARBA00012438"/>
    </source>
</evidence>
<sequence length="507" mass="54927">MQPGRISVRRRLLAMLLGLFAVGLAALYLLVRGYAQQTADTTYDQLLRASVLSMADSLQLVQGEWQMDMPYAALALLEQAPRDRVFYRVATGAGSLVSGYADLPAAPERTEAADTPQLYTSRYQGEPVRVAWMERKIAGPRNAEAAVIQVAQTREARNALADSILWQGTLALIGFTGAALALAYWGLRRSLSPIQRIERELAARSASDLHPIAAPVPEELDTLVQSLDGFMARLSDNLDTLRLFIAEAAHQLRTPLAALHAQMEVALDEEDPGEQRRSLLAVLRNAEKLSRLVNQLLSDASVIHRSNVKQFQPVDLAELLRQATYDTVPQADPIPDVRLHLPAAGASPAPRVPGDSLMLREAFKNLIDNALRHGSVGKGDADVARGEQGDGSIDVSKDGRIEGRIESRIEGRIEDSAHDHIDITLDQHGSGWRVTVADHGPGIPPALANTAFERFARGPNPRTPGAGLGLSIVKRVVDIHQGTLSLSNRVGGGLEAVIVLPAERRDA</sequence>
<dbReference type="InterPro" id="IPR003594">
    <property type="entry name" value="HATPase_dom"/>
</dbReference>
<dbReference type="Proteomes" id="UP000239990">
    <property type="component" value="Unassembled WGS sequence"/>
</dbReference>
<evidence type="ECO:0000256" key="8">
    <source>
        <dbReference type="ARBA" id="ARBA00022989"/>
    </source>
</evidence>
<accession>A0A2S5GTW3</accession>
<evidence type="ECO:0000256" key="2">
    <source>
        <dbReference type="ARBA" id="ARBA00004370"/>
    </source>
</evidence>
<keyword evidence="9" id="KW-0902">Two-component regulatory system</keyword>
<dbReference type="EC" id="2.7.13.3" evidence="3"/>
<evidence type="ECO:0000256" key="9">
    <source>
        <dbReference type="ARBA" id="ARBA00023012"/>
    </source>
</evidence>
<dbReference type="InterPro" id="IPR003661">
    <property type="entry name" value="HisK_dim/P_dom"/>
</dbReference>
<feature type="compositionally biased region" description="Basic and acidic residues" evidence="11">
    <location>
        <begin position="379"/>
        <end position="388"/>
    </location>
</feature>
<comment type="caution">
    <text evidence="15">The sequence shown here is derived from an EMBL/GenBank/DDBJ whole genome shotgun (WGS) entry which is preliminary data.</text>
</comment>
<dbReference type="InterPro" id="IPR004358">
    <property type="entry name" value="Sig_transdc_His_kin-like_C"/>
</dbReference>
<evidence type="ECO:0000256" key="12">
    <source>
        <dbReference type="SAM" id="Phobius"/>
    </source>
</evidence>
<dbReference type="AlphaFoldDB" id="A0A2S5GTW3"/>
<dbReference type="PROSITE" id="PS50885">
    <property type="entry name" value="HAMP"/>
    <property type="match status" value="1"/>
</dbReference>
<keyword evidence="7 15" id="KW-0418">Kinase</keyword>
<proteinExistence type="predicted"/>
<dbReference type="PROSITE" id="PS50109">
    <property type="entry name" value="HIS_KIN"/>
    <property type="match status" value="1"/>
</dbReference>
<dbReference type="SMART" id="SM00388">
    <property type="entry name" value="HisKA"/>
    <property type="match status" value="1"/>
</dbReference>
<dbReference type="Pfam" id="PF02518">
    <property type="entry name" value="HATPase_c"/>
    <property type="match status" value="1"/>
</dbReference>
<dbReference type="PRINTS" id="PR00344">
    <property type="entry name" value="BCTRLSENSOR"/>
</dbReference>
<dbReference type="Pfam" id="PF00512">
    <property type="entry name" value="HisKA"/>
    <property type="match status" value="1"/>
</dbReference>
<comment type="subcellular location">
    <subcellularLocation>
        <location evidence="2">Membrane</location>
    </subcellularLocation>
</comment>
<dbReference type="GO" id="GO:0005886">
    <property type="term" value="C:plasma membrane"/>
    <property type="evidence" value="ECO:0007669"/>
    <property type="project" value="TreeGrafter"/>
</dbReference>